<evidence type="ECO:0000256" key="5">
    <source>
        <dbReference type="PROSITE-ProRule" id="PRU01091"/>
    </source>
</evidence>
<feature type="domain" description="OmpR/PhoB-type" evidence="7">
    <location>
        <begin position="124"/>
        <end position="220"/>
    </location>
</feature>
<feature type="DNA-binding region" description="OmpR/PhoB-type" evidence="5">
    <location>
        <begin position="124"/>
        <end position="220"/>
    </location>
</feature>
<dbReference type="InterPro" id="IPR036388">
    <property type="entry name" value="WH-like_DNA-bd_sf"/>
</dbReference>
<protein>
    <submittedName>
        <fullName evidence="8">Two-component response regulator</fullName>
    </submittedName>
</protein>
<dbReference type="PROSITE" id="PS50110">
    <property type="entry name" value="RESPONSE_REGULATORY"/>
    <property type="match status" value="1"/>
</dbReference>
<dbReference type="GO" id="GO:0032993">
    <property type="term" value="C:protein-DNA complex"/>
    <property type="evidence" value="ECO:0007669"/>
    <property type="project" value="TreeGrafter"/>
</dbReference>
<dbReference type="InterPro" id="IPR001789">
    <property type="entry name" value="Sig_transdc_resp-reg_receiver"/>
</dbReference>
<dbReference type="Pfam" id="PF00072">
    <property type="entry name" value="Response_reg"/>
    <property type="match status" value="1"/>
</dbReference>
<dbReference type="CDD" id="cd00383">
    <property type="entry name" value="trans_reg_C"/>
    <property type="match status" value="1"/>
</dbReference>
<dbReference type="GO" id="GO:0000976">
    <property type="term" value="F:transcription cis-regulatory region binding"/>
    <property type="evidence" value="ECO:0007669"/>
    <property type="project" value="TreeGrafter"/>
</dbReference>
<accession>A0A0C4YEY1</accession>
<evidence type="ECO:0000313" key="8">
    <source>
        <dbReference type="EMBL" id="AJG21413.1"/>
    </source>
</evidence>
<keyword evidence="9" id="KW-1185">Reference proteome</keyword>
<dbReference type="RefSeq" id="WP_043350669.1">
    <property type="nucleotide sequence ID" value="NZ_CP010536.1"/>
</dbReference>
<dbReference type="KEGG" id="cbw:RR42_m4064"/>
<feature type="domain" description="Response regulatory" evidence="6">
    <location>
        <begin position="2"/>
        <end position="116"/>
    </location>
</feature>
<dbReference type="PANTHER" id="PTHR48111">
    <property type="entry name" value="REGULATOR OF RPOS"/>
    <property type="match status" value="1"/>
</dbReference>
<feature type="modified residue" description="4-aspartylphosphate" evidence="4">
    <location>
        <position position="51"/>
    </location>
</feature>
<dbReference type="AlphaFoldDB" id="A0A0C4YEY1"/>
<evidence type="ECO:0000259" key="6">
    <source>
        <dbReference type="PROSITE" id="PS50110"/>
    </source>
</evidence>
<evidence type="ECO:0000259" key="7">
    <source>
        <dbReference type="PROSITE" id="PS51755"/>
    </source>
</evidence>
<dbReference type="Pfam" id="PF00486">
    <property type="entry name" value="Trans_reg_C"/>
    <property type="match status" value="1"/>
</dbReference>
<reference evidence="8 9" key="1">
    <citation type="journal article" date="2015" name="Genome Announc.">
        <title>Complete Genome Sequence of Cupriavidus basilensis 4G11, Isolated from the Oak Ridge Field Research Center Site.</title>
        <authorList>
            <person name="Ray J."/>
            <person name="Waters R.J."/>
            <person name="Skerker J.M."/>
            <person name="Kuehl J.V."/>
            <person name="Price M.N."/>
            <person name="Huang J."/>
            <person name="Chakraborty R."/>
            <person name="Arkin A.P."/>
            <person name="Deutschbauer A."/>
        </authorList>
    </citation>
    <scope>NUCLEOTIDE SEQUENCE [LARGE SCALE GENOMIC DNA]</scope>
    <source>
        <strain evidence="8">4G11</strain>
    </source>
</reference>
<keyword evidence="4" id="KW-0597">Phosphoprotein</keyword>
<keyword evidence="1" id="KW-0805">Transcription regulation</keyword>
<dbReference type="PROSITE" id="PS51755">
    <property type="entry name" value="OMPR_PHOB"/>
    <property type="match status" value="1"/>
</dbReference>
<dbReference type="SMART" id="SM00448">
    <property type="entry name" value="REC"/>
    <property type="match status" value="1"/>
</dbReference>
<evidence type="ECO:0000256" key="1">
    <source>
        <dbReference type="ARBA" id="ARBA00023015"/>
    </source>
</evidence>
<dbReference type="EMBL" id="CP010536">
    <property type="protein sequence ID" value="AJG21413.1"/>
    <property type="molecule type" value="Genomic_DNA"/>
</dbReference>
<dbReference type="InterPro" id="IPR039420">
    <property type="entry name" value="WalR-like"/>
</dbReference>
<evidence type="ECO:0000256" key="2">
    <source>
        <dbReference type="ARBA" id="ARBA00023125"/>
    </source>
</evidence>
<dbReference type="GO" id="GO:0000156">
    <property type="term" value="F:phosphorelay response regulator activity"/>
    <property type="evidence" value="ECO:0007669"/>
    <property type="project" value="TreeGrafter"/>
</dbReference>
<keyword evidence="3" id="KW-0804">Transcription</keyword>
<dbReference type="Gene3D" id="6.10.250.690">
    <property type="match status" value="1"/>
</dbReference>
<organism evidence="8 9">
    <name type="scientific">Cupriavidus basilensis</name>
    <dbReference type="NCBI Taxonomy" id="68895"/>
    <lineage>
        <taxon>Bacteria</taxon>
        <taxon>Pseudomonadati</taxon>
        <taxon>Pseudomonadota</taxon>
        <taxon>Betaproteobacteria</taxon>
        <taxon>Burkholderiales</taxon>
        <taxon>Burkholderiaceae</taxon>
        <taxon>Cupriavidus</taxon>
    </lineage>
</organism>
<name>A0A0C4YEY1_9BURK</name>
<evidence type="ECO:0000256" key="3">
    <source>
        <dbReference type="ARBA" id="ARBA00023163"/>
    </source>
</evidence>
<evidence type="ECO:0000313" key="9">
    <source>
        <dbReference type="Proteomes" id="UP000031843"/>
    </source>
</evidence>
<gene>
    <name evidence="8" type="ORF">RR42_m4064</name>
</gene>
<dbReference type="SUPFAM" id="SSF52172">
    <property type="entry name" value="CheY-like"/>
    <property type="match status" value="1"/>
</dbReference>
<keyword evidence="2 5" id="KW-0238">DNA-binding</keyword>
<dbReference type="Gene3D" id="3.40.50.2300">
    <property type="match status" value="1"/>
</dbReference>
<dbReference type="STRING" id="68895.RR42_m4064"/>
<dbReference type="Proteomes" id="UP000031843">
    <property type="component" value="Chromosome main"/>
</dbReference>
<dbReference type="OrthoDB" id="9802426at2"/>
<dbReference type="GO" id="GO:0006355">
    <property type="term" value="P:regulation of DNA-templated transcription"/>
    <property type="evidence" value="ECO:0007669"/>
    <property type="project" value="InterPro"/>
</dbReference>
<dbReference type="InterPro" id="IPR011006">
    <property type="entry name" value="CheY-like_superfamily"/>
</dbReference>
<proteinExistence type="predicted"/>
<sequence length="222" mass="25176">MKVLLIEDNASLIHWLARLLKEERFMVDTVLDGEYADQLLQTQSYDVVLLDLQIPRLAGKSVLRRLRARRNNVPVLVVTASASVDEKVECLGLGADDYLVKPFEVRELVARIKALARRQTGEKQAELVCGDLTYNTDTRQFYVAGELLSLRLKEHTALEILMMRLGKTVSKASLMSGVYSLDEEPSEDAIEIYIHRIRKKLEGCQATIMTLRGLGYLLQQKQ</sequence>
<dbReference type="GO" id="GO:0005829">
    <property type="term" value="C:cytosol"/>
    <property type="evidence" value="ECO:0007669"/>
    <property type="project" value="TreeGrafter"/>
</dbReference>
<dbReference type="SMART" id="SM00862">
    <property type="entry name" value="Trans_reg_C"/>
    <property type="match status" value="1"/>
</dbReference>
<dbReference type="PANTHER" id="PTHR48111:SF67">
    <property type="entry name" value="TRANSCRIPTIONAL REGULATORY PROTEIN TCTD"/>
    <property type="match status" value="1"/>
</dbReference>
<dbReference type="Gene3D" id="1.10.10.10">
    <property type="entry name" value="Winged helix-like DNA-binding domain superfamily/Winged helix DNA-binding domain"/>
    <property type="match status" value="1"/>
</dbReference>
<evidence type="ECO:0000256" key="4">
    <source>
        <dbReference type="PROSITE-ProRule" id="PRU00169"/>
    </source>
</evidence>
<dbReference type="InterPro" id="IPR001867">
    <property type="entry name" value="OmpR/PhoB-type_DNA-bd"/>
</dbReference>